<sequence length="32" mass="3589">MTPRIRTSRSQPLATLALCWGILRMFVTGRVG</sequence>
<proteinExistence type="predicted"/>
<gene>
    <name evidence="1" type="ORF">L485_00880</name>
</gene>
<reference evidence="1 2" key="1">
    <citation type="journal article" date="2013" name="Genome Announc.">
        <title>Draft Genome Sequence of a Hexachlorocyclohexane-Degrading Bacterium, Sphingobium baderi Strain LL03T.</title>
        <authorList>
            <person name="Kaur J."/>
            <person name="Verma H."/>
            <person name="Tripathi C."/>
            <person name="Khurana J.P."/>
            <person name="Lal R."/>
        </authorList>
    </citation>
    <scope>NUCLEOTIDE SEQUENCE [LARGE SCALE GENOMIC DNA]</scope>
    <source>
        <strain evidence="1 2">LL03</strain>
    </source>
</reference>
<dbReference type="Proteomes" id="UP000015524">
    <property type="component" value="Unassembled WGS sequence"/>
</dbReference>
<dbReference type="EMBL" id="ATIB01000017">
    <property type="protein sequence ID" value="EQB06215.1"/>
    <property type="molecule type" value="Genomic_DNA"/>
</dbReference>
<evidence type="ECO:0000313" key="1">
    <source>
        <dbReference type="EMBL" id="EQB06215.1"/>
    </source>
</evidence>
<accession>T0I3K3</accession>
<protein>
    <submittedName>
        <fullName evidence="1">Uncharacterized protein</fullName>
    </submittedName>
</protein>
<dbReference type="PATRIC" id="fig|1114964.8.peg.1809"/>
<evidence type="ECO:0000313" key="2">
    <source>
        <dbReference type="Proteomes" id="UP000015524"/>
    </source>
</evidence>
<organism evidence="1 2">
    <name type="scientific">Sphingobium baderi LL03</name>
    <dbReference type="NCBI Taxonomy" id="1114964"/>
    <lineage>
        <taxon>Bacteria</taxon>
        <taxon>Pseudomonadati</taxon>
        <taxon>Pseudomonadota</taxon>
        <taxon>Alphaproteobacteria</taxon>
        <taxon>Sphingomonadales</taxon>
        <taxon>Sphingomonadaceae</taxon>
        <taxon>Sphingobium</taxon>
    </lineage>
</organism>
<dbReference type="AlphaFoldDB" id="T0I3K3"/>
<comment type="caution">
    <text evidence="1">The sequence shown here is derived from an EMBL/GenBank/DDBJ whole genome shotgun (WGS) entry which is preliminary data.</text>
</comment>
<name>T0I3K3_9SPHN</name>
<keyword evidence="2" id="KW-1185">Reference proteome</keyword>